<dbReference type="SUPFAM" id="SSF46955">
    <property type="entry name" value="Putative DNA-binding domain"/>
    <property type="match status" value="1"/>
</dbReference>
<reference evidence="7" key="1">
    <citation type="journal article" date="2019" name="Int. J. Syst. Evol. Microbiol.">
        <title>The Global Catalogue of Microorganisms (GCM) 10K type strain sequencing project: providing services to taxonomists for standard genome sequencing and annotation.</title>
        <authorList>
            <consortium name="The Broad Institute Genomics Platform"/>
            <consortium name="The Broad Institute Genome Sequencing Center for Infectious Disease"/>
            <person name="Wu L."/>
            <person name="Ma J."/>
        </authorList>
    </citation>
    <scope>NUCLEOTIDE SEQUENCE [LARGE SCALE GENOMIC DNA]</scope>
    <source>
        <strain evidence="7">CCUG 59129</strain>
    </source>
</reference>
<protein>
    <submittedName>
        <fullName evidence="6">MerR family transcriptional regulator</fullName>
    </submittedName>
</protein>
<evidence type="ECO:0000256" key="1">
    <source>
        <dbReference type="ARBA" id="ARBA00023015"/>
    </source>
</evidence>
<keyword evidence="7" id="KW-1185">Reference proteome</keyword>
<dbReference type="SMART" id="SM00422">
    <property type="entry name" value="HTH_MERR"/>
    <property type="match status" value="1"/>
</dbReference>
<name>A0ABW3HR52_9BACL</name>
<dbReference type="CDD" id="cd01106">
    <property type="entry name" value="HTH_TipAL-Mta"/>
    <property type="match status" value="1"/>
</dbReference>
<evidence type="ECO:0000256" key="2">
    <source>
        <dbReference type="ARBA" id="ARBA00023125"/>
    </source>
</evidence>
<evidence type="ECO:0000313" key="6">
    <source>
        <dbReference type="EMBL" id="MFD0960029.1"/>
    </source>
</evidence>
<gene>
    <name evidence="6" type="ORF">ACFQ2I_11550</name>
</gene>
<dbReference type="PROSITE" id="PS50937">
    <property type="entry name" value="HTH_MERR_2"/>
    <property type="match status" value="1"/>
</dbReference>
<evidence type="ECO:0000259" key="5">
    <source>
        <dbReference type="PROSITE" id="PS50937"/>
    </source>
</evidence>
<dbReference type="InterPro" id="IPR012925">
    <property type="entry name" value="TipAS_dom"/>
</dbReference>
<evidence type="ECO:0000256" key="3">
    <source>
        <dbReference type="ARBA" id="ARBA00023159"/>
    </source>
</evidence>
<dbReference type="PANTHER" id="PTHR30204">
    <property type="entry name" value="REDOX-CYCLING DRUG-SENSING TRANSCRIPTIONAL ACTIVATOR SOXR"/>
    <property type="match status" value="1"/>
</dbReference>
<dbReference type="PANTHER" id="PTHR30204:SF90">
    <property type="entry name" value="HTH-TYPE TRANSCRIPTIONAL ACTIVATOR MTA"/>
    <property type="match status" value="1"/>
</dbReference>
<keyword evidence="1" id="KW-0805">Transcription regulation</keyword>
<evidence type="ECO:0000256" key="4">
    <source>
        <dbReference type="ARBA" id="ARBA00023163"/>
    </source>
</evidence>
<dbReference type="Pfam" id="PF13411">
    <property type="entry name" value="MerR_1"/>
    <property type="match status" value="1"/>
</dbReference>
<dbReference type="InterPro" id="IPR047057">
    <property type="entry name" value="MerR_fam"/>
</dbReference>
<organism evidence="6 7">
    <name type="scientific">Paenibacillus chungangensis</name>
    <dbReference type="NCBI Taxonomy" id="696535"/>
    <lineage>
        <taxon>Bacteria</taxon>
        <taxon>Bacillati</taxon>
        <taxon>Bacillota</taxon>
        <taxon>Bacilli</taxon>
        <taxon>Bacillales</taxon>
        <taxon>Paenibacillaceae</taxon>
        <taxon>Paenibacillus</taxon>
    </lineage>
</organism>
<dbReference type="Gene3D" id="1.10.1660.10">
    <property type="match status" value="1"/>
</dbReference>
<keyword evidence="2" id="KW-0238">DNA-binding</keyword>
<dbReference type="EMBL" id="JBHTJZ010000012">
    <property type="protein sequence ID" value="MFD0960029.1"/>
    <property type="molecule type" value="Genomic_DNA"/>
</dbReference>
<accession>A0ABW3HR52</accession>
<dbReference type="InterPro" id="IPR000551">
    <property type="entry name" value="MerR-type_HTH_dom"/>
</dbReference>
<dbReference type="Pfam" id="PF07739">
    <property type="entry name" value="TipAS"/>
    <property type="match status" value="1"/>
</dbReference>
<dbReference type="InterPro" id="IPR009061">
    <property type="entry name" value="DNA-bd_dom_put_sf"/>
</dbReference>
<comment type="caution">
    <text evidence="6">The sequence shown here is derived from an EMBL/GenBank/DDBJ whole genome shotgun (WGS) entry which is preliminary data.</text>
</comment>
<keyword evidence="3" id="KW-0010">Activator</keyword>
<sequence length="266" mass="31200">MKKPLLAVKDIVQITGITTRTLHYYDKINLFKPTFFTEKGYRLYDRSSLEKLQTILFLKEMDFSLKEIADIVKLTKQEQKQILRKHSQTLLSRKQKLEAIMSSLDEYVSGKDIYNLQIFNDSSVLPIQEQYANEARFIYGETEEYKAFEGKLKELTPDEQAKLFSEFQQHMEEVLGKIASCMHLPPSSDDVQQLVAEWRRCLELTMTCNVELLACIAHTYKSDLRFKNYMNQFTDKDFADYLYSAIMHYIDRLSGDIDPAGWNYTL</sequence>
<feature type="domain" description="HTH merR-type" evidence="5">
    <location>
        <begin position="5"/>
        <end position="74"/>
    </location>
</feature>
<dbReference type="SUPFAM" id="SSF89082">
    <property type="entry name" value="Antibiotic binding domain of TipA-like multidrug resistance regulators"/>
    <property type="match status" value="1"/>
</dbReference>
<dbReference type="InterPro" id="IPR036244">
    <property type="entry name" value="TipA-like_antibiotic-bd"/>
</dbReference>
<proteinExistence type="predicted"/>
<keyword evidence="4" id="KW-0804">Transcription</keyword>
<dbReference type="RefSeq" id="WP_377564350.1">
    <property type="nucleotide sequence ID" value="NZ_JBHTJZ010000012.1"/>
</dbReference>
<dbReference type="Gene3D" id="1.10.490.50">
    <property type="entry name" value="Antibiotic binding domain of TipA-like multidrug resistance regulators"/>
    <property type="match status" value="1"/>
</dbReference>
<dbReference type="Proteomes" id="UP001596989">
    <property type="component" value="Unassembled WGS sequence"/>
</dbReference>
<evidence type="ECO:0000313" key="7">
    <source>
        <dbReference type="Proteomes" id="UP001596989"/>
    </source>
</evidence>